<dbReference type="AlphaFoldDB" id="A0A936Z6I2"/>
<sequence>MTKINIDRLQKLLCRAGHPGTPDIEALAAIRLAYHMLDGQQMSFDNLTVRESDLMALDTSSQKVVRHLRRISALEKIVAEREAEKSEMQRQLQDCKQTLEEQARQIREHEKTIRNLTKQVTKPTSEAGTAPEKKAARTAA</sequence>
<dbReference type="EMBL" id="JAEQMY010000008">
    <property type="protein sequence ID" value="MBL0403761.1"/>
    <property type="molecule type" value="Genomic_DNA"/>
</dbReference>
<evidence type="ECO:0000313" key="2">
    <source>
        <dbReference type="EMBL" id="MBL0403761.1"/>
    </source>
</evidence>
<organism evidence="2 3">
    <name type="scientific">Microvirga aerilata</name>
    <dbReference type="NCBI Taxonomy" id="670292"/>
    <lineage>
        <taxon>Bacteria</taxon>
        <taxon>Pseudomonadati</taxon>
        <taxon>Pseudomonadota</taxon>
        <taxon>Alphaproteobacteria</taxon>
        <taxon>Hyphomicrobiales</taxon>
        <taxon>Methylobacteriaceae</taxon>
        <taxon>Microvirga</taxon>
    </lineage>
</organism>
<dbReference type="RefSeq" id="WP_202057476.1">
    <property type="nucleotide sequence ID" value="NZ_JAEQMY010000008.1"/>
</dbReference>
<comment type="caution">
    <text evidence="2">The sequence shown here is derived from an EMBL/GenBank/DDBJ whole genome shotgun (WGS) entry which is preliminary data.</text>
</comment>
<feature type="compositionally biased region" description="Polar residues" evidence="1">
    <location>
        <begin position="114"/>
        <end position="127"/>
    </location>
</feature>
<reference evidence="2" key="1">
    <citation type="submission" date="2021-01" db="EMBL/GenBank/DDBJ databases">
        <title>Microvirga sp.</title>
        <authorList>
            <person name="Kim M.K."/>
        </authorList>
    </citation>
    <scope>NUCLEOTIDE SEQUENCE</scope>
    <source>
        <strain evidence="2">5420S-16</strain>
    </source>
</reference>
<feature type="compositionally biased region" description="Basic and acidic residues" evidence="1">
    <location>
        <begin position="131"/>
        <end position="140"/>
    </location>
</feature>
<protein>
    <submittedName>
        <fullName evidence="2">Uncharacterized protein</fullName>
    </submittedName>
</protein>
<accession>A0A936Z6I2</accession>
<evidence type="ECO:0000256" key="1">
    <source>
        <dbReference type="SAM" id="MobiDB-lite"/>
    </source>
</evidence>
<dbReference type="Proteomes" id="UP000605848">
    <property type="component" value="Unassembled WGS sequence"/>
</dbReference>
<proteinExistence type="predicted"/>
<gene>
    <name evidence="2" type="ORF">JKG68_07285</name>
</gene>
<name>A0A936Z6I2_9HYPH</name>
<feature type="region of interest" description="Disordered" evidence="1">
    <location>
        <begin position="108"/>
        <end position="140"/>
    </location>
</feature>
<keyword evidence="3" id="KW-1185">Reference proteome</keyword>
<evidence type="ECO:0000313" key="3">
    <source>
        <dbReference type="Proteomes" id="UP000605848"/>
    </source>
</evidence>